<evidence type="ECO:0000256" key="1">
    <source>
        <dbReference type="SAM" id="MobiDB-lite"/>
    </source>
</evidence>
<accession>A0A4R0BID1</accession>
<proteinExistence type="predicted"/>
<feature type="region of interest" description="Disordered" evidence="1">
    <location>
        <begin position="51"/>
        <end position="74"/>
    </location>
</feature>
<protein>
    <submittedName>
        <fullName evidence="2">Uncharacterized protein</fullName>
    </submittedName>
</protein>
<comment type="caution">
    <text evidence="2">The sequence shown here is derived from an EMBL/GenBank/DDBJ whole genome shotgun (WGS) entry which is preliminary data.</text>
</comment>
<feature type="region of interest" description="Disordered" evidence="1">
    <location>
        <begin position="1"/>
        <end position="31"/>
    </location>
</feature>
<evidence type="ECO:0000313" key="3">
    <source>
        <dbReference type="Proteomes" id="UP000291866"/>
    </source>
</evidence>
<name>A0A4R0BID1_RHILV</name>
<evidence type="ECO:0000313" key="2">
    <source>
        <dbReference type="EMBL" id="TBX87976.1"/>
    </source>
</evidence>
<gene>
    <name evidence="2" type="ORF">E0H31_27480</name>
</gene>
<dbReference type="EMBL" id="SJLU01000017">
    <property type="protein sequence ID" value="TBX87976.1"/>
    <property type="molecule type" value="Genomic_DNA"/>
</dbReference>
<sequence>MNFSPGRRIEPAFGVPLASSRPQGRLRRGRALHDPTIASRALAVFALRGGPNGAHEATGKERQWRPIAVRSGAK</sequence>
<dbReference type="AlphaFoldDB" id="A0A4R0BID1"/>
<organism evidence="2 3">
    <name type="scientific">Rhizobium leguminosarum bv. viciae</name>
    <dbReference type="NCBI Taxonomy" id="387"/>
    <lineage>
        <taxon>Bacteria</taxon>
        <taxon>Pseudomonadati</taxon>
        <taxon>Pseudomonadota</taxon>
        <taxon>Alphaproteobacteria</taxon>
        <taxon>Hyphomicrobiales</taxon>
        <taxon>Rhizobiaceae</taxon>
        <taxon>Rhizobium/Agrobacterium group</taxon>
        <taxon>Rhizobium</taxon>
    </lineage>
</organism>
<reference evidence="2 3" key="1">
    <citation type="submission" date="2019-02" db="EMBL/GenBank/DDBJ databases">
        <title>The competitiveness to form nodules shapes the capacities of Rhizobium leguminosarum sv viciae communities to promote symbiosis with specific hosts.</title>
        <authorList>
            <person name="Boivin S."/>
            <person name="Lepetit M."/>
        </authorList>
    </citation>
    <scope>NUCLEOTIDE SEQUENCE [LARGE SCALE GENOMIC DNA]</scope>
    <source>
        <strain evidence="2 3">SPF4F3</strain>
    </source>
</reference>
<dbReference type="Proteomes" id="UP000291866">
    <property type="component" value="Unassembled WGS sequence"/>
</dbReference>